<protein>
    <submittedName>
        <fullName evidence="4">Taurine catabolism dioxygenase TauD, TfdA family</fullName>
    </submittedName>
</protein>
<evidence type="ECO:0000313" key="4">
    <source>
        <dbReference type="EMBL" id="SDO36785.1"/>
    </source>
</evidence>
<feature type="domain" description="TauD/TfdA-like" evidence="3">
    <location>
        <begin position="13"/>
        <end position="228"/>
    </location>
</feature>
<organism evidence="4 5">
    <name type="scientific">Lentzea jiangxiensis</name>
    <dbReference type="NCBI Taxonomy" id="641025"/>
    <lineage>
        <taxon>Bacteria</taxon>
        <taxon>Bacillati</taxon>
        <taxon>Actinomycetota</taxon>
        <taxon>Actinomycetes</taxon>
        <taxon>Pseudonocardiales</taxon>
        <taxon>Pseudonocardiaceae</taxon>
        <taxon>Lentzea</taxon>
    </lineage>
</organism>
<evidence type="ECO:0000256" key="2">
    <source>
        <dbReference type="ARBA" id="ARBA00023004"/>
    </source>
</evidence>
<sequence>MIVPRVPVPDPAARTALAENGAVVLTGLPNSPGSLPAAAALLFGTALRELFPHRTRRSVDGGVVGLHADSFDVVVDVGGKPVRRRHPDEDHVLVLLASRAPCGGQSFVLDAHEFTDSLDAELREFLRGKDVDLYGRWAQTRGLPATPRVGCHIEYTRTGRRITRRSDGVTALHRDPEADHVEEMLARFDTEVERVQRELPRIELDEGDVLALDNYRCWHGREAHTGARIVHIQTVRTDDA</sequence>
<keyword evidence="1" id="KW-0560">Oxidoreductase</keyword>
<name>A0A1H0IZB5_9PSEU</name>
<keyword evidence="5" id="KW-1185">Reference proteome</keyword>
<dbReference type="InterPro" id="IPR042098">
    <property type="entry name" value="TauD-like_sf"/>
</dbReference>
<proteinExistence type="predicted"/>
<dbReference type="RefSeq" id="WP_218130200.1">
    <property type="nucleotide sequence ID" value="NZ_FNIX01000002.1"/>
</dbReference>
<reference evidence="5" key="1">
    <citation type="submission" date="2016-10" db="EMBL/GenBank/DDBJ databases">
        <authorList>
            <person name="Varghese N."/>
            <person name="Submissions S."/>
        </authorList>
    </citation>
    <scope>NUCLEOTIDE SEQUENCE [LARGE SCALE GENOMIC DNA]</scope>
    <source>
        <strain evidence="5">CGMCC 4.6609</strain>
    </source>
</reference>
<dbReference type="EMBL" id="FNIX01000002">
    <property type="protein sequence ID" value="SDO36785.1"/>
    <property type="molecule type" value="Genomic_DNA"/>
</dbReference>
<dbReference type="AlphaFoldDB" id="A0A1H0IZB5"/>
<evidence type="ECO:0000259" key="3">
    <source>
        <dbReference type="Pfam" id="PF02668"/>
    </source>
</evidence>
<dbReference type="STRING" id="641025.SAMN05421507_102306"/>
<keyword evidence="2" id="KW-0408">Iron</keyword>
<accession>A0A1H0IZB5</accession>
<dbReference type="Gene3D" id="3.60.130.10">
    <property type="entry name" value="Clavaminate synthase-like"/>
    <property type="match status" value="1"/>
</dbReference>
<dbReference type="Pfam" id="PF02668">
    <property type="entry name" value="TauD"/>
    <property type="match status" value="1"/>
</dbReference>
<dbReference type="Proteomes" id="UP000199691">
    <property type="component" value="Unassembled WGS sequence"/>
</dbReference>
<dbReference type="SUPFAM" id="SSF51197">
    <property type="entry name" value="Clavaminate synthase-like"/>
    <property type="match status" value="1"/>
</dbReference>
<dbReference type="GO" id="GO:0051213">
    <property type="term" value="F:dioxygenase activity"/>
    <property type="evidence" value="ECO:0007669"/>
    <property type="project" value="UniProtKB-KW"/>
</dbReference>
<gene>
    <name evidence="4" type="ORF">SAMN05421507_102306</name>
</gene>
<keyword evidence="4" id="KW-0223">Dioxygenase</keyword>
<evidence type="ECO:0000313" key="5">
    <source>
        <dbReference type="Proteomes" id="UP000199691"/>
    </source>
</evidence>
<evidence type="ECO:0000256" key="1">
    <source>
        <dbReference type="ARBA" id="ARBA00023002"/>
    </source>
</evidence>
<dbReference type="InterPro" id="IPR003819">
    <property type="entry name" value="TauD/TfdA-like"/>
</dbReference>